<name>A0AAE3ZRL2_9ACTN</name>
<gene>
    <name evidence="1" type="ORF">J2S44_004686</name>
</gene>
<keyword evidence="2" id="KW-1185">Reference proteome</keyword>
<dbReference type="Proteomes" id="UP001183629">
    <property type="component" value="Unassembled WGS sequence"/>
</dbReference>
<reference evidence="1 2" key="1">
    <citation type="submission" date="2023-07" db="EMBL/GenBank/DDBJ databases">
        <title>Sequencing the genomes of 1000 actinobacteria strains.</title>
        <authorList>
            <person name="Klenk H.-P."/>
        </authorList>
    </citation>
    <scope>NUCLEOTIDE SEQUENCE [LARGE SCALE GENOMIC DNA]</scope>
    <source>
        <strain evidence="1 2">DSM 44711</strain>
    </source>
</reference>
<organism evidence="1 2">
    <name type="scientific">Catenuloplanes niger</name>
    <dbReference type="NCBI Taxonomy" id="587534"/>
    <lineage>
        <taxon>Bacteria</taxon>
        <taxon>Bacillati</taxon>
        <taxon>Actinomycetota</taxon>
        <taxon>Actinomycetes</taxon>
        <taxon>Micromonosporales</taxon>
        <taxon>Micromonosporaceae</taxon>
        <taxon>Catenuloplanes</taxon>
    </lineage>
</organism>
<protein>
    <submittedName>
        <fullName evidence="1">Uncharacterized protein</fullName>
    </submittedName>
</protein>
<evidence type="ECO:0000313" key="1">
    <source>
        <dbReference type="EMBL" id="MDR7324436.1"/>
    </source>
</evidence>
<evidence type="ECO:0000313" key="2">
    <source>
        <dbReference type="Proteomes" id="UP001183629"/>
    </source>
</evidence>
<sequence length="36" mass="3639">MGVLRVASGGGELSRGAGQVRDVSGVAIRSASIRLR</sequence>
<comment type="caution">
    <text evidence="1">The sequence shown here is derived from an EMBL/GenBank/DDBJ whole genome shotgun (WGS) entry which is preliminary data.</text>
</comment>
<dbReference type="EMBL" id="JAVDYC010000001">
    <property type="protein sequence ID" value="MDR7324436.1"/>
    <property type="molecule type" value="Genomic_DNA"/>
</dbReference>
<dbReference type="AlphaFoldDB" id="A0AAE3ZRL2"/>
<accession>A0AAE3ZRL2</accession>
<proteinExistence type="predicted"/>